<keyword evidence="4 5" id="KW-0406">Ion transport</keyword>
<evidence type="ECO:0000256" key="3">
    <source>
        <dbReference type="ARBA" id="ARBA00022781"/>
    </source>
</evidence>
<dbReference type="Pfam" id="PF01992">
    <property type="entry name" value="vATP-synt_AC39"/>
    <property type="match status" value="1"/>
</dbReference>
<dbReference type="Proteomes" id="UP001235939">
    <property type="component" value="Chromosome 01"/>
</dbReference>
<dbReference type="EMBL" id="CP092863">
    <property type="protein sequence ID" value="UYV60178.1"/>
    <property type="molecule type" value="Genomic_DNA"/>
</dbReference>
<evidence type="ECO:0000256" key="1">
    <source>
        <dbReference type="ARBA" id="ARBA00006709"/>
    </source>
</evidence>
<accession>A0ABY6JX27</accession>
<proteinExistence type="inferred from homology"/>
<dbReference type="Gene3D" id="1.20.1690.10">
    <property type="entry name" value="V-type ATP synthase subunit C domain"/>
    <property type="match status" value="2"/>
</dbReference>
<dbReference type="PANTHER" id="PTHR11028">
    <property type="entry name" value="VACUOLAR ATP SYNTHASE SUBUNIT AC39"/>
    <property type="match status" value="1"/>
</dbReference>
<evidence type="ECO:0000313" key="7">
    <source>
        <dbReference type="Proteomes" id="UP001235939"/>
    </source>
</evidence>
<dbReference type="SUPFAM" id="SSF103486">
    <property type="entry name" value="V-type ATP synthase subunit C"/>
    <property type="match status" value="1"/>
</dbReference>
<evidence type="ECO:0000313" key="6">
    <source>
        <dbReference type="EMBL" id="UYV60178.1"/>
    </source>
</evidence>
<evidence type="ECO:0000256" key="4">
    <source>
        <dbReference type="ARBA" id="ARBA00023065"/>
    </source>
</evidence>
<reference evidence="6 7" key="1">
    <citation type="submission" date="2022-01" db="EMBL/GenBank/DDBJ databases">
        <title>A chromosomal length assembly of Cordylochernes scorpioides.</title>
        <authorList>
            <person name="Zeh D."/>
            <person name="Zeh J."/>
        </authorList>
    </citation>
    <scope>NUCLEOTIDE SEQUENCE [LARGE SCALE GENOMIC DNA]</scope>
    <source>
        <strain evidence="6">IN4F17</strain>
        <tissue evidence="6">Whole Body</tissue>
    </source>
</reference>
<evidence type="ECO:0000256" key="5">
    <source>
        <dbReference type="PIRNR" id="PIRNR018497"/>
    </source>
</evidence>
<dbReference type="PIRSF" id="PIRSF018497">
    <property type="entry name" value="V-ATP_synth_D"/>
    <property type="match status" value="1"/>
</dbReference>
<comment type="function">
    <text evidence="5">Subunit of the V0 complex of vacuolar(H+)-ATPase (V-ATPase), a multisubunit enzyme composed of a peripheral complex (V1) that hydrolyzes ATP and a membrane integral complex (V0) that translocates protons. V-ATPase is responsible for acidifying and maintaining the pH of intracellular compartments and in some cell types, is targeted to the plasma membrane, where it is responsible for acidifying the extracellular environment.</text>
</comment>
<dbReference type="InterPro" id="IPR036079">
    <property type="entry name" value="ATPase_csu/dsu_sf"/>
</dbReference>
<keyword evidence="2 5" id="KW-0813">Transport</keyword>
<evidence type="ECO:0000256" key="2">
    <source>
        <dbReference type="ARBA" id="ARBA00022448"/>
    </source>
</evidence>
<keyword evidence="3 5" id="KW-0375">Hydrogen ion transport</keyword>
<keyword evidence="7" id="KW-1185">Reference proteome</keyword>
<organism evidence="6 7">
    <name type="scientific">Cordylochernes scorpioides</name>
    <dbReference type="NCBI Taxonomy" id="51811"/>
    <lineage>
        <taxon>Eukaryota</taxon>
        <taxon>Metazoa</taxon>
        <taxon>Ecdysozoa</taxon>
        <taxon>Arthropoda</taxon>
        <taxon>Chelicerata</taxon>
        <taxon>Arachnida</taxon>
        <taxon>Pseudoscorpiones</taxon>
        <taxon>Cheliferoidea</taxon>
        <taxon>Chernetidae</taxon>
        <taxon>Cordylochernes</taxon>
    </lineage>
</organism>
<name>A0ABY6JX27_9ARAC</name>
<comment type="similarity">
    <text evidence="1 5">Belongs to the V-ATPase V0D/AC39 subunit family.</text>
</comment>
<dbReference type="InterPro" id="IPR044911">
    <property type="entry name" value="V-type_ATPase_csu/dsu_dom_3"/>
</dbReference>
<sequence>MGDTFFNIQHGYLEGIVRGIKSHLLGASEYANLSQCETLEDLRLSLQATDYAPVLTADIGNLDVRELEDRLRTHLVDEFNEVKRNSSEPLTTLLNYIQHGHMIDNVVMLLLGTLSGKPVAELVAKCHPLGRFPNMGTIGIATNSSELYEAVLIDTPLAPYFKECSITEEKLDELNIEVIRCVLYKSYIESFYDYCQGLGDTTAEIMAELLKLECDRRAMTISLNSLGTGLSKDIKESLLPARGHLHPYYLPELAKIDDVEQLKTIVEGLPEYKGIFDDGEENLEDKLIQKEVHMCIDSFLHQFHYGIFYAIFKLKQQEVTNLIWIAECITQKSRHKIETCIPHYP</sequence>
<dbReference type="InterPro" id="IPR016727">
    <property type="entry name" value="ATPase_V0-cplx_dsu"/>
</dbReference>
<protein>
    <recommendedName>
        <fullName evidence="5">V-type proton ATPase subunit</fullName>
    </recommendedName>
</protein>
<gene>
    <name evidence="6" type="ORF">LAZ67_1000225</name>
</gene>
<comment type="subunit">
    <text evidence="5">V-ATPase is a heteromultimeric enzyme made up of two complexes: the ATP-hydrolytic V1 complex and the proton translocation V0 complex.</text>
</comment>
<dbReference type="InterPro" id="IPR035067">
    <property type="entry name" value="V-type_ATPase_csu/dsu"/>
</dbReference>
<dbReference type="InterPro" id="IPR002843">
    <property type="entry name" value="ATPase_V0-cplx_csu/dsu"/>
</dbReference>
<dbReference type="Gene3D" id="1.10.132.50">
    <property type="entry name" value="ATP synthase (C/AC39) subunit, domain 3"/>
    <property type="match status" value="1"/>
</dbReference>